<evidence type="ECO:0000313" key="4">
    <source>
        <dbReference type="Proteomes" id="UP000254518"/>
    </source>
</evidence>
<evidence type="ECO:0000259" key="1">
    <source>
        <dbReference type="Pfam" id="PF18922"/>
    </source>
</evidence>
<proteinExistence type="predicted"/>
<dbReference type="EMBL" id="VLKX01000001">
    <property type="protein sequence ID" value="TWI52129.1"/>
    <property type="molecule type" value="Genomic_DNA"/>
</dbReference>
<sequence>MNKTSICIVIPINKESLNEFEIQSVKQCIKVLADYDIYFVCPEDLDLSFYKEKFKEINSFVFFDKNYFKDLNGYNKLMLNDLFYKSFSSYDYLLIYQTDCFVFRDELVFWVEKNFDYIGGLWFEEFIKNPEGGATLWYPGNGGFSLRKIKTMIDLVSSKKPLKNWRQLISEKRNINRGYFFKNIKGILVLLLNIFGYKNNSSYYAKLWEGNEDVFFSNMYLIYKLLKVPSVDESLFFSWDRRPDYLFNKYKQLPFACHAWFREDYPYAGNNSFWSKIIQK</sequence>
<name>A0A562Q5W6_9FLAO</name>
<gene>
    <name evidence="2" type="ORF">DFR66_101272</name>
    <name evidence="3" type="ORF">IQ02_00268</name>
</gene>
<feature type="domain" description="DUF5672" evidence="1">
    <location>
        <begin position="60"/>
        <end position="258"/>
    </location>
</feature>
<protein>
    <recommendedName>
        <fullName evidence="1">DUF5672 domain-containing protein</fullName>
    </recommendedName>
</protein>
<dbReference type="InterPro" id="IPR043729">
    <property type="entry name" value="DUF5672"/>
</dbReference>
<dbReference type="Proteomes" id="UP000254518">
    <property type="component" value="Unassembled WGS sequence"/>
</dbReference>
<evidence type="ECO:0000313" key="2">
    <source>
        <dbReference type="EMBL" id="RDI58344.1"/>
    </source>
</evidence>
<dbReference type="EMBL" id="QQBA01000001">
    <property type="protein sequence ID" value="RDI58344.1"/>
    <property type="molecule type" value="Genomic_DNA"/>
</dbReference>
<accession>A0A562Q5W6</accession>
<dbReference type="Proteomes" id="UP000321392">
    <property type="component" value="Unassembled WGS sequence"/>
</dbReference>
<evidence type="ECO:0000313" key="5">
    <source>
        <dbReference type="Proteomes" id="UP000321392"/>
    </source>
</evidence>
<dbReference type="Pfam" id="PF18922">
    <property type="entry name" value="DUF5672"/>
    <property type="match status" value="1"/>
</dbReference>
<reference evidence="3" key="3">
    <citation type="submission" date="2019-07" db="EMBL/GenBank/DDBJ databases">
        <authorList>
            <person name="Whitman W."/>
            <person name="Huntemann M."/>
            <person name="Clum A."/>
            <person name="Pillay M."/>
            <person name="Palaniappan K."/>
            <person name="Varghese N."/>
            <person name="Mikhailova N."/>
            <person name="Stamatis D."/>
            <person name="Reddy T."/>
            <person name="Daum C."/>
            <person name="Shapiro N."/>
            <person name="Ivanova N."/>
            <person name="Kyrpides N."/>
            <person name="Woyke T."/>
        </authorList>
    </citation>
    <scope>NUCLEOTIDE SEQUENCE</scope>
    <source>
        <strain evidence="3">CGMCC 1.5380</strain>
    </source>
</reference>
<reference evidence="2 4" key="2">
    <citation type="submission" date="2018-07" db="EMBL/GenBank/DDBJ databases">
        <title>Genomic Encyclopedia of Type Strains, Phase IV (KMG-IV): sequencing the most valuable type-strain genomes for metagenomic binning, comparative biology and taxonomic classification.</title>
        <authorList>
            <person name="Goeker M."/>
        </authorList>
    </citation>
    <scope>NUCLEOTIDE SEQUENCE [LARGE SCALE GENOMIC DNA]</scope>
    <source>
        <strain evidence="2 4">DSM 19728</strain>
    </source>
</reference>
<dbReference type="AlphaFoldDB" id="A0A562Q5W6"/>
<dbReference type="RefSeq" id="WP_114753054.1">
    <property type="nucleotide sequence ID" value="NZ_QQBA01000001.1"/>
</dbReference>
<dbReference type="OrthoDB" id="7391526at2"/>
<evidence type="ECO:0000313" key="3">
    <source>
        <dbReference type="EMBL" id="TWI52129.1"/>
    </source>
</evidence>
<keyword evidence="4" id="KW-1185">Reference proteome</keyword>
<comment type="caution">
    <text evidence="3">The sequence shown here is derived from an EMBL/GenBank/DDBJ whole genome shotgun (WGS) entry which is preliminary data.</text>
</comment>
<reference evidence="3 5" key="1">
    <citation type="journal article" date="2015" name="Stand. Genomic Sci.">
        <title>Genomic Encyclopedia of Bacterial and Archaeal Type Strains, Phase III: the genomes of soil and plant-associated and newly described type strains.</title>
        <authorList>
            <person name="Whitman W.B."/>
            <person name="Woyke T."/>
            <person name="Klenk H.P."/>
            <person name="Zhou Y."/>
            <person name="Lilburn T.G."/>
            <person name="Beck B.J."/>
            <person name="De Vos P."/>
            <person name="Vandamme P."/>
            <person name="Eisen J.A."/>
            <person name="Garrity G."/>
            <person name="Hugenholtz P."/>
            <person name="Kyrpides N.C."/>
        </authorList>
    </citation>
    <scope>NUCLEOTIDE SEQUENCE [LARGE SCALE GENOMIC DNA]</scope>
    <source>
        <strain evidence="3 5">CGMCC 1.5380</strain>
    </source>
</reference>
<organism evidence="3 5">
    <name type="scientific">Flavobacterium glaciei</name>
    <dbReference type="NCBI Taxonomy" id="386300"/>
    <lineage>
        <taxon>Bacteria</taxon>
        <taxon>Pseudomonadati</taxon>
        <taxon>Bacteroidota</taxon>
        <taxon>Flavobacteriia</taxon>
        <taxon>Flavobacteriales</taxon>
        <taxon>Flavobacteriaceae</taxon>
        <taxon>Flavobacterium</taxon>
    </lineage>
</organism>